<accession>A0A6G1PTL8</accession>
<sequence>MKHRDTEDCQRSGICLHPHKTNVTRIKLHNLFKKMCLTSVFEEKVEMNNFYIRRSLTRADLAFCS</sequence>
<dbReference type="EMBL" id="CM015719">
    <property type="protein sequence ID" value="KAF3693336.1"/>
    <property type="molecule type" value="Genomic_DNA"/>
</dbReference>
<protein>
    <submittedName>
        <fullName evidence="1">Uncharacterized protein</fullName>
    </submittedName>
</protein>
<reference evidence="1 2" key="1">
    <citation type="submission" date="2019-02" db="EMBL/GenBank/DDBJ databases">
        <title>Opniocepnalus argus genome.</title>
        <authorList>
            <person name="Zhou C."/>
            <person name="Xiao S."/>
        </authorList>
    </citation>
    <scope>NUCLEOTIDE SEQUENCE [LARGE SCALE GENOMIC DNA]</scope>
    <source>
        <strain evidence="1">OARG1902GOOAL</strain>
        <tissue evidence="1">Muscle</tissue>
    </source>
</reference>
<dbReference type="Proteomes" id="UP000503349">
    <property type="component" value="Chromosome 8"/>
</dbReference>
<gene>
    <name evidence="1" type="ORF">EXN66_Car009012</name>
</gene>
<organism evidence="1 2">
    <name type="scientific">Channa argus</name>
    <name type="common">Northern snakehead</name>
    <name type="synonym">Ophicephalus argus</name>
    <dbReference type="NCBI Taxonomy" id="215402"/>
    <lineage>
        <taxon>Eukaryota</taxon>
        <taxon>Metazoa</taxon>
        <taxon>Chordata</taxon>
        <taxon>Craniata</taxon>
        <taxon>Vertebrata</taxon>
        <taxon>Euteleostomi</taxon>
        <taxon>Actinopterygii</taxon>
        <taxon>Neopterygii</taxon>
        <taxon>Teleostei</taxon>
        <taxon>Neoteleostei</taxon>
        <taxon>Acanthomorphata</taxon>
        <taxon>Anabantaria</taxon>
        <taxon>Anabantiformes</taxon>
        <taxon>Channoidei</taxon>
        <taxon>Channidae</taxon>
        <taxon>Channa</taxon>
    </lineage>
</organism>
<name>A0A6G1PTL8_CHAAH</name>
<reference evidence="2" key="2">
    <citation type="submission" date="2019-02" db="EMBL/GenBank/DDBJ databases">
        <title>Opniocepnalus argus Var Kimnra genome.</title>
        <authorList>
            <person name="Zhou C."/>
            <person name="Xiao S."/>
        </authorList>
    </citation>
    <scope>NUCLEOTIDE SEQUENCE [LARGE SCALE GENOMIC DNA]</scope>
</reference>
<proteinExistence type="predicted"/>
<dbReference type="AlphaFoldDB" id="A0A6G1PTL8"/>
<evidence type="ECO:0000313" key="2">
    <source>
        <dbReference type="Proteomes" id="UP000503349"/>
    </source>
</evidence>
<evidence type="ECO:0000313" key="1">
    <source>
        <dbReference type="EMBL" id="KAF3693336.1"/>
    </source>
</evidence>
<keyword evidence="2" id="KW-1185">Reference proteome</keyword>